<comment type="caution">
    <text evidence="1">The sequence shown here is derived from an EMBL/GenBank/DDBJ whole genome shotgun (WGS) entry which is preliminary data.</text>
</comment>
<dbReference type="RefSeq" id="WP_131941463.1">
    <property type="nucleotide sequence ID" value="NZ_CP137340.1"/>
</dbReference>
<protein>
    <submittedName>
        <fullName evidence="1">Uncharacterized protein</fullName>
    </submittedName>
</protein>
<gene>
    <name evidence="1" type="ORF">ETF06_28025</name>
</gene>
<name>A0A483QA90_KLEPN</name>
<evidence type="ECO:0000313" key="1">
    <source>
        <dbReference type="EMBL" id="TCY21466.1"/>
    </source>
</evidence>
<dbReference type="EMBL" id="SDCZ01000149">
    <property type="protein sequence ID" value="TCY21466.1"/>
    <property type="molecule type" value="Genomic_DNA"/>
</dbReference>
<accession>A0A483QA90</accession>
<sequence length="71" mass="7972">MTTVEVRIETVNGSMVTFSRVSENWVNLNQYERDDIISGWINEDKNSQAALSASDGYTLSYHVLGKVRTSS</sequence>
<organism evidence="1">
    <name type="scientific">Klebsiella pneumoniae</name>
    <dbReference type="NCBI Taxonomy" id="573"/>
    <lineage>
        <taxon>Bacteria</taxon>
        <taxon>Pseudomonadati</taxon>
        <taxon>Pseudomonadota</taxon>
        <taxon>Gammaproteobacteria</taxon>
        <taxon>Enterobacterales</taxon>
        <taxon>Enterobacteriaceae</taxon>
        <taxon>Klebsiella/Raoultella group</taxon>
        <taxon>Klebsiella</taxon>
        <taxon>Klebsiella pneumoniae complex</taxon>
    </lineage>
</organism>
<reference evidence="1" key="1">
    <citation type="submission" date="2019-01" db="EMBL/GenBank/DDBJ databases">
        <authorList>
            <person name="Lista F."/>
            <person name="Anselmo A."/>
        </authorList>
    </citation>
    <scope>NUCLEOTIDE SEQUENCE</scope>
    <source>
        <strain evidence="1">22R</strain>
    </source>
</reference>
<dbReference type="AlphaFoldDB" id="A0A483QA90"/>
<proteinExistence type="predicted"/>